<proteinExistence type="inferred from homology"/>
<dbReference type="GO" id="GO:0046872">
    <property type="term" value="F:metal ion binding"/>
    <property type="evidence" value="ECO:0007669"/>
    <property type="project" value="UniProtKB-KW"/>
</dbReference>
<dbReference type="AlphaFoldDB" id="A0A085M4U1"/>
<keyword evidence="6" id="KW-0460">Magnesium</keyword>
<accession>A0A085M4U1</accession>
<dbReference type="SUPFAM" id="SSF52540">
    <property type="entry name" value="P-loop containing nucleoside triphosphate hydrolases"/>
    <property type="match status" value="1"/>
</dbReference>
<evidence type="ECO:0000256" key="5">
    <source>
        <dbReference type="PIRSR" id="PIRSR606689-1"/>
    </source>
</evidence>
<dbReference type="SMART" id="SM00177">
    <property type="entry name" value="ARF"/>
    <property type="match status" value="1"/>
</dbReference>
<feature type="region of interest" description="Disordered" evidence="7">
    <location>
        <begin position="256"/>
        <end position="289"/>
    </location>
</feature>
<feature type="binding site" evidence="6">
    <location>
        <position position="47"/>
    </location>
    <ligand>
        <name>Mg(2+)</name>
        <dbReference type="ChEBI" id="CHEBI:18420"/>
    </ligand>
</feature>
<dbReference type="PANTHER" id="PTHR45697">
    <property type="entry name" value="ADP-RIBOSYLATION FACTOR-LIKE PROTEIN 2-RELATED"/>
    <property type="match status" value="1"/>
</dbReference>
<protein>
    <recommendedName>
        <fullName evidence="10">ADP-ribosylation factor family protein</fullName>
    </recommendedName>
</protein>
<evidence type="ECO:0000256" key="2">
    <source>
        <dbReference type="ARBA" id="ARBA00022707"/>
    </source>
</evidence>
<evidence type="ECO:0000256" key="4">
    <source>
        <dbReference type="ARBA" id="ARBA00023134"/>
    </source>
</evidence>
<reference evidence="8 9" key="1">
    <citation type="journal article" date="2014" name="Nat. Genet.">
        <title>Genome and transcriptome of the porcine whipworm Trichuris suis.</title>
        <authorList>
            <person name="Jex A.R."/>
            <person name="Nejsum P."/>
            <person name="Schwarz E.M."/>
            <person name="Hu L."/>
            <person name="Young N.D."/>
            <person name="Hall R.S."/>
            <person name="Korhonen P.K."/>
            <person name="Liao S."/>
            <person name="Thamsborg S."/>
            <person name="Xia J."/>
            <person name="Xu P."/>
            <person name="Wang S."/>
            <person name="Scheerlinck J.P."/>
            <person name="Hofmann A."/>
            <person name="Sternberg P.W."/>
            <person name="Wang J."/>
            <person name="Gasser R.B."/>
        </authorList>
    </citation>
    <scope>NUCLEOTIDE SEQUENCE [LARGE SCALE GENOMIC DNA]</scope>
    <source>
        <strain evidence="8">DCEP-RM93M</strain>
    </source>
</reference>
<evidence type="ECO:0000256" key="3">
    <source>
        <dbReference type="ARBA" id="ARBA00022741"/>
    </source>
</evidence>
<dbReference type="InterPro" id="IPR027417">
    <property type="entry name" value="P-loop_NTPase"/>
</dbReference>
<dbReference type="InterPro" id="IPR006689">
    <property type="entry name" value="Small_GTPase_ARF/SAR"/>
</dbReference>
<feature type="compositionally biased region" description="Basic and acidic residues" evidence="7">
    <location>
        <begin position="265"/>
        <end position="285"/>
    </location>
</feature>
<name>A0A085M4U1_9BILA</name>
<feature type="binding site" evidence="5">
    <location>
        <position position="69"/>
    </location>
    <ligand>
        <name>GTP</name>
        <dbReference type="ChEBI" id="CHEBI:37565"/>
    </ligand>
</feature>
<keyword evidence="2" id="KW-0449">Lipoprotein</keyword>
<keyword evidence="4 5" id="KW-0342">GTP-binding</keyword>
<evidence type="ECO:0000313" key="9">
    <source>
        <dbReference type="Proteomes" id="UP000030764"/>
    </source>
</evidence>
<feature type="compositionally biased region" description="Basic residues" evidence="7">
    <location>
        <begin position="323"/>
        <end position="337"/>
    </location>
</feature>
<feature type="binding site" evidence="5">
    <location>
        <begin position="23"/>
        <end position="30"/>
    </location>
    <ligand>
        <name>GTP</name>
        <dbReference type="ChEBI" id="CHEBI:37565"/>
    </ligand>
</feature>
<dbReference type="PROSITE" id="PS51417">
    <property type="entry name" value="ARF"/>
    <property type="match status" value="1"/>
</dbReference>
<keyword evidence="6" id="KW-0479">Metal-binding</keyword>
<dbReference type="FunFam" id="3.40.50.300:FF:000412">
    <property type="entry name" value="ADP-ribosylation factor 1"/>
    <property type="match status" value="1"/>
</dbReference>
<dbReference type="GO" id="GO:0003924">
    <property type="term" value="F:GTPase activity"/>
    <property type="evidence" value="ECO:0007669"/>
    <property type="project" value="InterPro"/>
</dbReference>
<feature type="binding site" evidence="5">
    <location>
        <begin position="125"/>
        <end position="128"/>
    </location>
    <ligand>
        <name>GTP</name>
        <dbReference type="ChEBI" id="CHEBI:37565"/>
    </ligand>
</feature>
<evidence type="ECO:0000313" key="8">
    <source>
        <dbReference type="EMBL" id="KFD52237.1"/>
    </source>
</evidence>
<dbReference type="GO" id="GO:0030010">
    <property type="term" value="P:establishment of cell polarity"/>
    <property type="evidence" value="ECO:0007669"/>
    <property type="project" value="UniProtKB-ARBA"/>
</dbReference>
<evidence type="ECO:0000256" key="7">
    <source>
        <dbReference type="SAM" id="MobiDB-lite"/>
    </source>
</evidence>
<comment type="similarity">
    <text evidence="1">Belongs to the small GTPase superfamily. Arf family.</text>
</comment>
<feature type="binding site" evidence="6">
    <location>
        <position position="30"/>
    </location>
    <ligand>
        <name>Mg(2+)</name>
        <dbReference type="ChEBI" id="CHEBI:18420"/>
    </ligand>
</feature>
<feature type="compositionally biased region" description="Basic and acidic residues" evidence="7">
    <location>
        <begin position="307"/>
        <end position="321"/>
    </location>
</feature>
<keyword evidence="9" id="KW-1185">Reference proteome</keyword>
<dbReference type="PRINTS" id="PR00328">
    <property type="entry name" value="SAR1GTPBP"/>
</dbReference>
<feature type="region of interest" description="Disordered" evidence="7">
    <location>
        <begin position="301"/>
        <end position="345"/>
    </location>
</feature>
<evidence type="ECO:0008006" key="10">
    <source>
        <dbReference type="Google" id="ProtNLM"/>
    </source>
</evidence>
<organism evidence="8 9">
    <name type="scientific">Trichuris suis</name>
    <name type="common">pig whipworm</name>
    <dbReference type="NCBI Taxonomy" id="68888"/>
    <lineage>
        <taxon>Eukaryota</taxon>
        <taxon>Metazoa</taxon>
        <taxon>Ecdysozoa</taxon>
        <taxon>Nematoda</taxon>
        <taxon>Enoplea</taxon>
        <taxon>Dorylaimia</taxon>
        <taxon>Trichinellida</taxon>
        <taxon>Trichuridae</taxon>
        <taxon>Trichuris</taxon>
    </lineage>
</organism>
<dbReference type="SMART" id="SM00175">
    <property type="entry name" value="RAB"/>
    <property type="match status" value="1"/>
</dbReference>
<dbReference type="SMART" id="SM00178">
    <property type="entry name" value="SAR"/>
    <property type="match status" value="1"/>
</dbReference>
<dbReference type="Pfam" id="PF00025">
    <property type="entry name" value="Arf"/>
    <property type="match status" value="1"/>
</dbReference>
<keyword evidence="2" id="KW-0519">Myristate</keyword>
<gene>
    <name evidence="8" type="ORF">M513_06800</name>
</gene>
<dbReference type="InterPro" id="IPR005225">
    <property type="entry name" value="Small_GTP-bd"/>
</dbReference>
<keyword evidence="3 5" id="KW-0547">Nucleotide-binding</keyword>
<sequence>MGLLTILKKLKEKEKEMRILVIGLDNAGKTTILKRLMGEDVSITTPTFGFNIKTLSYRGYKLNIWDVGGQLMLRSYWRNYFEETDGVLWVVDSTDVERFGDCRKELHSLLTEERLISSTLAILANKQDLDNAVSVQLIHDALQLDQIKGHHWRCFPCSGLTGDNLVEGIDWAEVLLTESIGFDTKKNGPQSCPDWPYPVVKEWMDRWKNSKGNEDVLLFRLALCNDTVVGRKYSVSTKEDLCETFSSFRKMEESRSYAASALKEPQQRTDDDNPRTHEKPEDQQQQKHQCADQLFKGFLVQEPQPWMEDRNRRTKKNDSISKTRNHSSNKRRKKMEKKKINSEGG</sequence>
<dbReference type="GO" id="GO:0005525">
    <property type="term" value="F:GTP binding"/>
    <property type="evidence" value="ECO:0007669"/>
    <property type="project" value="UniProtKB-KW"/>
</dbReference>
<dbReference type="Gene3D" id="3.40.50.300">
    <property type="entry name" value="P-loop containing nucleotide triphosphate hydrolases"/>
    <property type="match status" value="1"/>
</dbReference>
<dbReference type="EMBL" id="KL363229">
    <property type="protein sequence ID" value="KFD52237.1"/>
    <property type="molecule type" value="Genomic_DNA"/>
</dbReference>
<evidence type="ECO:0000256" key="6">
    <source>
        <dbReference type="PIRSR" id="PIRSR606689-2"/>
    </source>
</evidence>
<dbReference type="Proteomes" id="UP000030764">
    <property type="component" value="Unassembled WGS sequence"/>
</dbReference>
<evidence type="ECO:0000256" key="1">
    <source>
        <dbReference type="ARBA" id="ARBA00010290"/>
    </source>
</evidence>
<dbReference type="NCBIfam" id="TIGR00231">
    <property type="entry name" value="small_GTP"/>
    <property type="match status" value="1"/>
</dbReference>
<dbReference type="InterPro" id="IPR044612">
    <property type="entry name" value="ARL2/3"/>
</dbReference>